<dbReference type="EMBL" id="AP014940">
    <property type="protein sequence ID" value="BAV98149.1"/>
    <property type="molecule type" value="Genomic_DNA"/>
</dbReference>
<evidence type="ECO:0000313" key="2">
    <source>
        <dbReference type="EMBL" id="BAV98149.1"/>
    </source>
</evidence>
<organism evidence="2 3">
    <name type="scientific">Lysobacter enzymogenes</name>
    <dbReference type="NCBI Taxonomy" id="69"/>
    <lineage>
        <taxon>Bacteria</taxon>
        <taxon>Pseudomonadati</taxon>
        <taxon>Pseudomonadota</taxon>
        <taxon>Gammaproteobacteria</taxon>
        <taxon>Lysobacterales</taxon>
        <taxon>Lysobacteraceae</taxon>
        <taxon>Lysobacter</taxon>
    </lineage>
</organism>
<proteinExistence type="predicted"/>
<accession>A0AAU9ALE8</accession>
<dbReference type="InterPro" id="IPR006311">
    <property type="entry name" value="TAT_signal"/>
</dbReference>
<sequence length="407" mass="44185">MSVSYPPRPRRLALAAPLALAAALAVAPTPARASDHLDSPSVIADPRADIGDLYAWMQPDGRRLNLAMTVVGHSFSDRLRYVFRIDSAHRFGGAERSLEIVCRFPAAERAECVADGVDAARGDARGEDGLWGEKRRLRVFAGLRDDPFYNNVRGTRAAYNVADAALRAGAPRDASGCASLDADTVRAIAEQWRHTDGGPASNLLAGWTPAALVVQIDLKAADRGGPLLAVWAATESSERRIDRAGRVLTGNALLGTLDGEEVSDRLKERYNAIAPAQGGEFVAEIEKGLALYDGFDGRCGNSLLAAPGAHRYRALAQLLADDRLWIDSRRRRCEQPFAVELTQAAGRRAYRRDCGGRTPLQAAINVYRSLLVDGRTDSVSDGLLRDEKTPSVSRFPFLVPAEREYRP</sequence>
<evidence type="ECO:0000256" key="1">
    <source>
        <dbReference type="SAM" id="SignalP"/>
    </source>
</evidence>
<gene>
    <name evidence="2" type="ORF">LEN_2662</name>
</gene>
<dbReference type="PROSITE" id="PS51318">
    <property type="entry name" value="TAT"/>
    <property type="match status" value="1"/>
</dbReference>
<feature type="chain" id="PRO_5043459785" description="DUF4331 domain-containing protein" evidence="1">
    <location>
        <begin position="34"/>
        <end position="407"/>
    </location>
</feature>
<dbReference type="Proteomes" id="UP000218824">
    <property type="component" value="Chromosome"/>
</dbReference>
<dbReference type="GeneID" id="83064504"/>
<feature type="signal peptide" evidence="1">
    <location>
        <begin position="1"/>
        <end position="33"/>
    </location>
</feature>
<dbReference type="AlphaFoldDB" id="A0AAU9ALE8"/>
<evidence type="ECO:0008006" key="4">
    <source>
        <dbReference type="Google" id="ProtNLM"/>
    </source>
</evidence>
<name>A0AAU9ALE8_LYSEN</name>
<evidence type="ECO:0000313" key="3">
    <source>
        <dbReference type="Proteomes" id="UP000218824"/>
    </source>
</evidence>
<dbReference type="KEGG" id="lem:LEN_2662"/>
<keyword evidence="1" id="KW-0732">Signal</keyword>
<reference evidence="2 3" key="1">
    <citation type="journal article" date="2017" name="DNA Res.">
        <title>Complete genome sequence and expression profile of the commercial lytic enzyme producer Lysobacter enzymogenes M497-1.</title>
        <authorList>
            <person name="Takami H."/>
            <person name="Toyoda A."/>
            <person name="Uchiyama I."/>
            <person name="Itoh T."/>
            <person name="Takaki Y."/>
            <person name="Arai W."/>
            <person name="Nishi S."/>
            <person name="Kawai M."/>
            <person name="Shinya K."/>
            <person name="Ikeda H."/>
        </authorList>
    </citation>
    <scope>NUCLEOTIDE SEQUENCE [LARGE SCALE GENOMIC DNA]</scope>
    <source>
        <strain evidence="2 3">M497-1</strain>
    </source>
</reference>
<protein>
    <recommendedName>
        <fullName evidence="4">DUF4331 domain-containing protein</fullName>
    </recommendedName>
</protein>
<dbReference type="RefSeq" id="WP_096378673.1">
    <property type="nucleotide sequence ID" value="NZ_AP014940.1"/>
</dbReference>